<protein>
    <submittedName>
        <fullName evidence="5">GH23478</fullName>
    </submittedName>
</protein>
<dbReference type="PROSITE" id="PS50014">
    <property type="entry name" value="BROMODOMAIN_2"/>
    <property type="match status" value="1"/>
</dbReference>
<evidence type="ECO:0000256" key="2">
    <source>
        <dbReference type="PROSITE-ProRule" id="PRU00035"/>
    </source>
</evidence>
<dbReference type="PhylomeDB" id="B4K2G9"/>
<dbReference type="InterPro" id="IPR001487">
    <property type="entry name" value="Bromodomain"/>
</dbReference>
<dbReference type="OrthoDB" id="21449at2759"/>
<dbReference type="InterPro" id="IPR036427">
    <property type="entry name" value="Bromodomain-like_sf"/>
</dbReference>
<accession>B4K2G9</accession>
<dbReference type="eggNOG" id="KOG1474">
    <property type="taxonomic scope" value="Eukaryota"/>
</dbReference>
<feature type="domain" description="NET" evidence="4">
    <location>
        <begin position="126"/>
        <end position="208"/>
    </location>
</feature>
<gene>
    <name evidence="5" type="primary">Dgri\GH23478</name>
    <name evidence="5" type="ORF">Dgri_GH23478</name>
</gene>
<proteinExistence type="predicted"/>
<organism evidence="6">
    <name type="scientific">Drosophila grimshawi</name>
    <name type="common">Hawaiian fruit fly</name>
    <name type="synonym">Idiomyia grimshawi</name>
    <dbReference type="NCBI Taxonomy" id="7222"/>
    <lineage>
        <taxon>Eukaryota</taxon>
        <taxon>Metazoa</taxon>
        <taxon>Ecdysozoa</taxon>
        <taxon>Arthropoda</taxon>
        <taxon>Hexapoda</taxon>
        <taxon>Insecta</taxon>
        <taxon>Pterygota</taxon>
        <taxon>Neoptera</taxon>
        <taxon>Endopterygota</taxon>
        <taxon>Diptera</taxon>
        <taxon>Brachycera</taxon>
        <taxon>Muscomorpha</taxon>
        <taxon>Ephydroidea</taxon>
        <taxon>Drosophilidae</taxon>
        <taxon>Drosophila</taxon>
        <taxon>Hawaiian Drosophila</taxon>
    </lineage>
</organism>
<dbReference type="SUPFAM" id="SSF47370">
    <property type="entry name" value="Bromodomain"/>
    <property type="match status" value="1"/>
</dbReference>
<dbReference type="EMBL" id="CH919137">
    <property type="protein sequence ID" value="EDV90348.1"/>
    <property type="molecule type" value="Genomic_DNA"/>
</dbReference>
<dbReference type="HOGENOM" id="CLU_1099479_0_0_1"/>
<name>B4K2G9_DROGR</name>
<dbReference type="Pfam" id="PF17035">
    <property type="entry name" value="BET"/>
    <property type="match status" value="1"/>
</dbReference>
<dbReference type="InterPro" id="IPR027353">
    <property type="entry name" value="NET_dom"/>
</dbReference>
<dbReference type="PRINTS" id="PR00503">
    <property type="entry name" value="BROMODOMAIN"/>
</dbReference>
<dbReference type="GO" id="GO:0005694">
    <property type="term" value="C:chromosome"/>
    <property type="evidence" value="ECO:0007669"/>
    <property type="project" value="EnsemblMetazoa"/>
</dbReference>
<evidence type="ECO:0000259" key="3">
    <source>
        <dbReference type="PROSITE" id="PS50014"/>
    </source>
</evidence>
<feature type="domain" description="Bromo" evidence="3">
    <location>
        <begin position="1"/>
        <end position="64"/>
    </location>
</feature>
<dbReference type="OMA" id="WVFYEPL"/>
<reference evidence="5 6" key="1">
    <citation type="journal article" date="2007" name="Nature">
        <title>Evolution of genes and genomes on the Drosophila phylogeny.</title>
        <authorList>
            <consortium name="Drosophila 12 Genomes Consortium"/>
            <person name="Clark A.G."/>
            <person name="Eisen M.B."/>
            <person name="Smith D.R."/>
            <person name="Bergman C.M."/>
            <person name="Oliver B."/>
            <person name="Markow T.A."/>
            <person name="Kaufman T.C."/>
            <person name="Kellis M."/>
            <person name="Gelbart W."/>
            <person name="Iyer V.N."/>
            <person name="Pollard D.A."/>
            <person name="Sackton T.B."/>
            <person name="Larracuente A.M."/>
            <person name="Singh N.D."/>
            <person name="Abad J.P."/>
            <person name="Abt D.N."/>
            <person name="Adryan B."/>
            <person name="Aguade M."/>
            <person name="Akashi H."/>
            <person name="Anderson W.W."/>
            <person name="Aquadro C.F."/>
            <person name="Ardell D.H."/>
            <person name="Arguello R."/>
            <person name="Artieri C.G."/>
            <person name="Barbash D.A."/>
            <person name="Barker D."/>
            <person name="Barsanti P."/>
            <person name="Batterham P."/>
            <person name="Batzoglou S."/>
            <person name="Begun D."/>
            <person name="Bhutkar A."/>
            <person name="Blanco E."/>
            <person name="Bosak S.A."/>
            <person name="Bradley R.K."/>
            <person name="Brand A.D."/>
            <person name="Brent M.R."/>
            <person name="Brooks A.N."/>
            <person name="Brown R.H."/>
            <person name="Butlin R.K."/>
            <person name="Caggese C."/>
            <person name="Calvi B.R."/>
            <person name="Bernardo de Carvalho A."/>
            <person name="Caspi A."/>
            <person name="Castrezana S."/>
            <person name="Celniker S.E."/>
            <person name="Chang J.L."/>
            <person name="Chapple C."/>
            <person name="Chatterji S."/>
            <person name="Chinwalla A."/>
            <person name="Civetta A."/>
            <person name="Clifton S.W."/>
            <person name="Comeron J.M."/>
            <person name="Costello J.C."/>
            <person name="Coyne J.A."/>
            <person name="Daub J."/>
            <person name="David R.G."/>
            <person name="Delcher A.L."/>
            <person name="Delehaunty K."/>
            <person name="Do C.B."/>
            <person name="Ebling H."/>
            <person name="Edwards K."/>
            <person name="Eickbush T."/>
            <person name="Evans J.D."/>
            <person name="Filipski A."/>
            <person name="Findeiss S."/>
            <person name="Freyhult E."/>
            <person name="Fulton L."/>
            <person name="Fulton R."/>
            <person name="Garcia A.C."/>
            <person name="Gardiner A."/>
            <person name="Garfield D.A."/>
            <person name="Garvin B.E."/>
            <person name="Gibson G."/>
            <person name="Gilbert D."/>
            <person name="Gnerre S."/>
            <person name="Godfrey J."/>
            <person name="Good R."/>
            <person name="Gotea V."/>
            <person name="Gravely B."/>
            <person name="Greenberg A.J."/>
            <person name="Griffiths-Jones S."/>
            <person name="Gross S."/>
            <person name="Guigo R."/>
            <person name="Gustafson E.A."/>
            <person name="Haerty W."/>
            <person name="Hahn M.W."/>
            <person name="Halligan D.L."/>
            <person name="Halpern A.L."/>
            <person name="Halter G.M."/>
            <person name="Han M.V."/>
            <person name="Heger A."/>
            <person name="Hillier L."/>
            <person name="Hinrichs A.S."/>
            <person name="Holmes I."/>
            <person name="Hoskins R.A."/>
            <person name="Hubisz M.J."/>
            <person name="Hultmark D."/>
            <person name="Huntley M.A."/>
            <person name="Jaffe D.B."/>
            <person name="Jagadeeshan S."/>
            <person name="Jeck W.R."/>
            <person name="Johnson J."/>
            <person name="Jones C.D."/>
            <person name="Jordan W.C."/>
            <person name="Karpen G.H."/>
            <person name="Kataoka E."/>
            <person name="Keightley P.D."/>
            <person name="Kheradpour P."/>
            <person name="Kirkness E.F."/>
            <person name="Koerich L.B."/>
            <person name="Kristiansen K."/>
            <person name="Kudrna D."/>
            <person name="Kulathinal R.J."/>
            <person name="Kumar S."/>
            <person name="Kwok R."/>
            <person name="Lander E."/>
            <person name="Langley C.H."/>
            <person name="Lapoint R."/>
            <person name="Lazzaro B.P."/>
            <person name="Lee S.J."/>
            <person name="Levesque L."/>
            <person name="Li R."/>
            <person name="Lin C.F."/>
            <person name="Lin M.F."/>
            <person name="Lindblad-Toh K."/>
            <person name="Llopart A."/>
            <person name="Long M."/>
            <person name="Low L."/>
            <person name="Lozovsky E."/>
            <person name="Lu J."/>
            <person name="Luo M."/>
            <person name="Machado C.A."/>
            <person name="Makalowski W."/>
            <person name="Marzo M."/>
            <person name="Matsuda M."/>
            <person name="Matzkin L."/>
            <person name="McAllister B."/>
            <person name="McBride C.S."/>
            <person name="McKernan B."/>
            <person name="McKernan K."/>
            <person name="Mendez-Lago M."/>
            <person name="Minx P."/>
            <person name="Mollenhauer M.U."/>
            <person name="Montooth K."/>
            <person name="Mount S.M."/>
            <person name="Mu X."/>
            <person name="Myers E."/>
            <person name="Negre B."/>
            <person name="Newfeld S."/>
            <person name="Nielsen R."/>
            <person name="Noor M.A."/>
            <person name="O'Grady P."/>
            <person name="Pachter L."/>
            <person name="Papaceit M."/>
            <person name="Parisi M.J."/>
            <person name="Parisi M."/>
            <person name="Parts L."/>
            <person name="Pedersen J.S."/>
            <person name="Pesole G."/>
            <person name="Phillippy A.M."/>
            <person name="Ponting C.P."/>
            <person name="Pop M."/>
            <person name="Porcelli D."/>
            <person name="Powell J.R."/>
            <person name="Prohaska S."/>
            <person name="Pruitt K."/>
            <person name="Puig M."/>
            <person name="Quesneville H."/>
            <person name="Ram K.R."/>
            <person name="Rand D."/>
            <person name="Rasmussen M.D."/>
            <person name="Reed L.K."/>
            <person name="Reenan R."/>
            <person name="Reily A."/>
            <person name="Remington K.A."/>
            <person name="Rieger T.T."/>
            <person name="Ritchie M.G."/>
            <person name="Robin C."/>
            <person name="Rogers Y.H."/>
            <person name="Rohde C."/>
            <person name="Rozas J."/>
            <person name="Rubenfield M.J."/>
            <person name="Ruiz A."/>
            <person name="Russo S."/>
            <person name="Salzberg S.L."/>
            <person name="Sanchez-Gracia A."/>
            <person name="Saranga D.J."/>
            <person name="Sato H."/>
            <person name="Schaeffer S.W."/>
            <person name="Schatz M.C."/>
            <person name="Schlenke T."/>
            <person name="Schwartz R."/>
            <person name="Segarra C."/>
            <person name="Singh R.S."/>
            <person name="Sirot L."/>
            <person name="Sirota M."/>
            <person name="Sisneros N.B."/>
            <person name="Smith C.D."/>
            <person name="Smith T.F."/>
            <person name="Spieth J."/>
            <person name="Stage D.E."/>
            <person name="Stark A."/>
            <person name="Stephan W."/>
            <person name="Strausberg R.L."/>
            <person name="Strempel S."/>
            <person name="Sturgill D."/>
            <person name="Sutton G."/>
            <person name="Sutton G.G."/>
            <person name="Tao W."/>
            <person name="Teichmann S."/>
            <person name="Tobari Y.N."/>
            <person name="Tomimura Y."/>
            <person name="Tsolas J.M."/>
            <person name="Valente V.L."/>
            <person name="Venter E."/>
            <person name="Venter J.C."/>
            <person name="Vicario S."/>
            <person name="Vieira F.G."/>
            <person name="Vilella A.J."/>
            <person name="Villasante A."/>
            <person name="Walenz B."/>
            <person name="Wang J."/>
            <person name="Wasserman M."/>
            <person name="Watts T."/>
            <person name="Wilson D."/>
            <person name="Wilson R.K."/>
            <person name="Wing R.A."/>
            <person name="Wolfner M.F."/>
            <person name="Wong A."/>
            <person name="Wong G.K."/>
            <person name="Wu C.I."/>
            <person name="Wu G."/>
            <person name="Yamamoto D."/>
            <person name="Yang H.P."/>
            <person name="Yang S.P."/>
            <person name="Yorke J.A."/>
            <person name="Yoshida K."/>
            <person name="Zdobnov E."/>
            <person name="Zhang P."/>
            <person name="Zhang Y."/>
            <person name="Zimin A.V."/>
            <person name="Baldwin J."/>
            <person name="Abdouelleil A."/>
            <person name="Abdulkadir J."/>
            <person name="Abebe A."/>
            <person name="Abera B."/>
            <person name="Abreu J."/>
            <person name="Acer S.C."/>
            <person name="Aftuck L."/>
            <person name="Alexander A."/>
            <person name="An P."/>
            <person name="Anderson E."/>
            <person name="Anderson S."/>
            <person name="Arachi H."/>
            <person name="Azer M."/>
            <person name="Bachantsang P."/>
            <person name="Barry A."/>
            <person name="Bayul T."/>
            <person name="Berlin A."/>
            <person name="Bessette D."/>
            <person name="Bloom T."/>
            <person name="Blye J."/>
            <person name="Boguslavskiy L."/>
            <person name="Bonnet C."/>
            <person name="Boukhgalter B."/>
            <person name="Bourzgui I."/>
            <person name="Brown A."/>
            <person name="Cahill P."/>
            <person name="Channer S."/>
            <person name="Cheshatsang Y."/>
            <person name="Chuda L."/>
            <person name="Citroen M."/>
            <person name="Collymore A."/>
            <person name="Cooke P."/>
            <person name="Costello M."/>
            <person name="D'Aco K."/>
            <person name="Daza R."/>
            <person name="De Haan G."/>
            <person name="DeGray S."/>
            <person name="DeMaso C."/>
            <person name="Dhargay N."/>
            <person name="Dooley K."/>
            <person name="Dooley E."/>
            <person name="Doricent M."/>
            <person name="Dorje P."/>
            <person name="Dorjee K."/>
            <person name="Dupes A."/>
            <person name="Elong R."/>
            <person name="Falk J."/>
            <person name="Farina A."/>
            <person name="Faro S."/>
            <person name="Ferguson D."/>
            <person name="Fisher S."/>
            <person name="Foley C.D."/>
            <person name="Franke A."/>
            <person name="Friedrich D."/>
            <person name="Gadbois L."/>
            <person name="Gearin G."/>
            <person name="Gearin C.R."/>
            <person name="Giannoukos G."/>
            <person name="Goode T."/>
            <person name="Graham J."/>
            <person name="Grandbois E."/>
            <person name="Grewal S."/>
            <person name="Gyaltsen K."/>
            <person name="Hafez N."/>
            <person name="Hagos B."/>
            <person name="Hall J."/>
            <person name="Henson C."/>
            <person name="Hollinger A."/>
            <person name="Honan T."/>
            <person name="Huard M.D."/>
            <person name="Hughes L."/>
            <person name="Hurhula B."/>
            <person name="Husby M.E."/>
            <person name="Kamat A."/>
            <person name="Kanga B."/>
            <person name="Kashin S."/>
            <person name="Khazanovich D."/>
            <person name="Kisner P."/>
            <person name="Lance K."/>
            <person name="Lara M."/>
            <person name="Lee W."/>
            <person name="Lennon N."/>
            <person name="Letendre F."/>
            <person name="LeVine R."/>
            <person name="Lipovsky A."/>
            <person name="Liu X."/>
            <person name="Liu J."/>
            <person name="Liu S."/>
            <person name="Lokyitsang T."/>
            <person name="Lokyitsang Y."/>
            <person name="Lubonja R."/>
            <person name="Lui A."/>
            <person name="MacDonald P."/>
            <person name="Magnisalis V."/>
            <person name="Maru K."/>
            <person name="Matthews C."/>
            <person name="McCusker W."/>
            <person name="McDonough S."/>
            <person name="Mehta T."/>
            <person name="Meldrim J."/>
            <person name="Meneus L."/>
            <person name="Mihai O."/>
            <person name="Mihalev A."/>
            <person name="Mihova T."/>
            <person name="Mittelman R."/>
            <person name="Mlenga V."/>
            <person name="Montmayeur A."/>
            <person name="Mulrain L."/>
            <person name="Navidi A."/>
            <person name="Naylor J."/>
            <person name="Negash T."/>
            <person name="Nguyen T."/>
            <person name="Nguyen N."/>
            <person name="Nicol R."/>
            <person name="Norbu C."/>
            <person name="Norbu N."/>
            <person name="Novod N."/>
            <person name="O'Neill B."/>
            <person name="Osman S."/>
            <person name="Markiewicz E."/>
            <person name="Oyono O.L."/>
            <person name="Patti C."/>
            <person name="Phunkhang P."/>
            <person name="Pierre F."/>
            <person name="Priest M."/>
            <person name="Raghuraman S."/>
            <person name="Rege F."/>
            <person name="Reyes R."/>
            <person name="Rise C."/>
            <person name="Rogov P."/>
            <person name="Ross K."/>
            <person name="Ryan E."/>
            <person name="Settipalli S."/>
            <person name="Shea T."/>
            <person name="Sherpa N."/>
            <person name="Shi L."/>
            <person name="Shih D."/>
            <person name="Sparrow T."/>
            <person name="Spaulding J."/>
            <person name="Stalker J."/>
            <person name="Stange-Thomann N."/>
            <person name="Stavropoulos S."/>
            <person name="Stone C."/>
            <person name="Strader C."/>
            <person name="Tesfaye S."/>
            <person name="Thomson T."/>
            <person name="Thoulutsang Y."/>
            <person name="Thoulutsang D."/>
            <person name="Topham K."/>
            <person name="Topping I."/>
            <person name="Tsamla T."/>
            <person name="Vassiliev H."/>
            <person name="Vo A."/>
            <person name="Wangchuk T."/>
            <person name="Wangdi T."/>
            <person name="Weiand M."/>
            <person name="Wilkinson J."/>
            <person name="Wilson A."/>
            <person name="Yadav S."/>
            <person name="Young G."/>
            <person name="Yu Q."/>
            <person name="Zembek L."/>
            <person name="Zhong D."/>
            <person name="Zimmer A."/>
            <person name="Zwirko Z."/>
            <person name="Jaffe D.B."/>
            <person name="Alvarez P."/>
            <person name="Brockman W."/>
            <person name="Butler J."/>
            <person name="Chin C."/>
            <person name="Gnerre S."/>
            <person name="Grabherr M."/>
            <person name="Kleber M."/>
            <person name="Mauceli E."/>
            <person name="MacCallum I."/>
        </authorList>
    </citation>
    <scope>NUCLEOTIDE SEQUENCE [LARGE SCALE GENOMIC DNA]</scope>
    <source>
        <strain evidence="6">Tucson 15287-2541.00</strain>
    </source>
</reference>
<dbReference type="AlphaFoldDB" id="B4K2G9"/>
<dbReference type="Proteomes" id="UP000001070">
    <property type="component" value="Unassembled WGS sequence"/>
</dbReference>
<evidence type="ECO:0000256" key="1">
    <source>
        <dbReference type="ARBA" id="ARBA00023117"/>
    </source>
</evidence>
<dbReference type="GO" id="GO:0005730">
    <property type="term" value="C:nucleolus"/>
    <property type="evidence" value="ECO:0007669"/>
    <property type="project" value="EnsemblMetazoa"/>
</dbReference>
<evidence type="ECO:0000313" key="5">
    <source>
        <dbReference type="EMBL" id="EDV90348.1"/>
    </source>
</evidence>
<dbReference type="PANTHER" id="PTHR45926">
    <property type="entry name" value="OSJNBA0053K19.4 PROTEIN"/>
    <property type="match status" value="1"/>
</dbReference>
<dbReference type="Gene3D" id="1.20.920.10">
    <property type="entry name" value="Bromodomain-like"/>
    <property type="match status" value="1"/>
</dbReference>
<dbReference type="Pfam" id="PF00439">
    <property type="entry name" value="Bromodomain"/>
    <property type="match status" value="1"/>
</dbReference>
<sequence length="217" mass="25493">MSRNRRIFRYSHGYHDIVKEPMDLRTIQNRLNSHFYTNTIDFARDVRLIFGNTYLYTTPDHVCYQMAYELELIFEKMFAAVPLTENFVKDYPWTESSNSSYSPGMYASSINNSSIRQSSNDESDSDANSQLEELPLTEEEDFDLYIRVQQLEGAMLLNVIHMIHQLEDTNYVNANSELELYIHLLKTHTKRTLLAYLSDNGITDKRVTRMKKNISFQ</sequence>
<keyword evidence="6" id="KW-1185">Reference proteome</keyword>
<evidence type="ECO:0000259" key="4">
    <source>
        <dbReference type="PROSITE" id="PS51525"/>
    </source>
</evidence>
<evidence type="ECO:0000313" key="6">
    <source>
        <dbReference type="Proteomes" id="UP000001070"/>
    </source>
</evidence>
<dbReference type="SMART" id="SM00297">
    <property type="entry name" value="BROMO"/>
    <property type="match status" value="1"/>
</dbReference>
<dbReference type="PROSITE" id="PS51525">
    <property type="entry name" value="NET"/>
    <property type="match status" value="1"/>
</dbReference>
<dbReference type="SMR" id="B4K2G9"/>
<keyword evidence="1 2" id="KW-0103">Bromodomain</keyword>